<protein>
    <recommendedName>
        <fullName evidence="5">RING-type domain-containing protein</fullName>
    </recommendedName>
</protein>
<gene>
    <name evidence="6" type="ORF">TVAG_480620</name>
</gene>
<proteinExistence type="predicted"/>
<evidence type="ECO:0000313" key="6">
    <source>
        <dbReference type="EMBL" id="EAX94245.1"/>
    </source>
</evidence>
<dbReference type="SMART" id="SM00184">
    <property type="entry name" value="RING"/>
    <property type="match status" value="1"/>
</dbReference>
<evidence type="ECO:0000256" key="1">
    <source>
        <dbReference type="ARBA" id="ARBA00022723"/>
    </source>
</evidence>
<dbReference type="PROSITE" id="PS50089">
    <property type="entry name" value="ZF_RING_2"/>
    <property type="match status" value="1"/>
</dbReference>
<evidence type="ECO:0000259" key="5">
    <source>
        <dbReference type="PROSITE" id="PS50089"/>
    </source>
</evidence>
<dbReference type="eggNOG" id="KOG0800">
    <property type="taxonomic scope" value="Eukaryota"/>
</dbReference>
<keyword evidence="7" id="KW-1185">Reference proteome</keyword>
<evidence type="ECO:0000256" key="3">
    <source>
        <dbReference type="ARBA" id="ARBA00022833"/>
    </source>
</evidence>
<dbReference type="KEGG" id="tva:4751974"/>
<dbReference type="GO" id="GO:0008270">
    <property type="term" value="F:zinc ion binding"/>
    <property type="evidence" value="ECO:0007669"/>
    <property type="project" value="UniProtKB-KW"/>
</dbReference>
<dbReference type="Gene3D" id="3.30.40.10">
    <property type="entry name" value="Zinc/RING finger domain, C3HC4 (zinc finger)"/>
    <property type="match status" value="1"/>
</dbReference>
<dbReference type="InterPro" id="IPR051834">
    <property type="entry name" value="RING_finger_E3_ligase"/>
</dbReference>
<dbReference type="VEuPathDB" id="TrichDB:TVAGG3_0907660"/>
<keyword evidence="1" id="KW-0479">Metal-binding</keyword>
<dbReference type="SUPFAM" id="SSF57850">
    <property type="entry name" value="RING/U-box"/>
    <property type="match status" value="1"/>
</dbReference>
<evidence type="ECO:0000313" key="7">
    <source>
        <dbReference type="Proteomes" id="UP000001542"/>
    </source>
</evidence>
<dbReference type="OrthoDB" id="21204at2759"/>
<dbReference type="InterPro" id="IPR001841">
    <property type="entry name" value="Znf_RING"/>
</dbReference>
<organism evidence="6 7">
    <name type="scientific">Trichomonas vaginalis (strain ATCC PRA-98 / G3)</name>
    <dbReference type="NCBI Taxonomy" id="412133"/>
    <lineage>
        <taxon>Eukaryota</taxon>
        <taxon>Metamonada</taxon>
        <taxon>Parabasalia</taxon>
        <taxon>Trichomonadida</taxon>
        <taxon>Trichomonadidae</taxon>
        <taxon>Trichomonas</taxon>
    </lineage>
</organism>
<keyword evidence="3" id="KW-0862">Zinc</keyword>
<dbReference type="RefSeq" id="XP_001307175.1">
    <property type="nucleotide sequence ID" value="XM_001307174.1"/>
</dbReference>
<dbReference type="PANTHER" id="PTHR45931">
    <property type="entry name" value="SI:CH211-59O9.10"/>
    <property type="match status" value="1"/>
</dbReference>
<dbReference type="PANTHER" id="PTHR45931:SF16">
    <property type="entry name" value="RING_U-BOX SUPERFAMILY PROTEIN"/>
    <property type="match status" value="1"/>
</dbReference>
<dbReference type="AlphaFoldDB" id="A2FLG2"/>
<reference evidence="6" key="1">
    <citation type="submission" date="2006-10" db="EMBL/GenBank/DDBJ databases">
        <authorList>
            <person name="Amadeo P."/>
            <person name="Zhao Q."/>
            <person name="Wortman J."/>
            <person name="Fraser-Liggett C."/>
            <person name="Carlton J."/>
        </authorList>
    </citation>
    <scope>NUCLEOTIDE SEQUENCE</scope>
    <source>
        <strain evidence="6">G3</strain>
    </source>
</reference>
<keyword evidence="2 4" id="KW-0863">Zinc-finger</keyword>
<dbReference type="EMBL" id="DS113868">
    <property type="protein sequence ID" value="EAX94245.1"/>
    <property type="molecule type" value="Genomic_DNA"/>
</dbReference>
<dbReference type="Proteomes" id="UP000001542">
    <property type="component" value="Unassembled WGS sequence"/>
</dbReference>
<dbReference type="InParanoid" id="A2FLG2"/>
<reference evidence="6" key="2">
    <citation type="journal article" date="2007" name="Science">
        <title>Draft genome sequence of the sexually transmitted pathogen Trichomonas vaginalis.</title>
        <authorList>
            <person name="Carlton J.M."/>
            <person name="Hirt R.P."/>
            <person name="Silva J.C."/>
            <person name="Delcher A.L."/>
            <person name="Schatz M."/>
            <person name="Zhao Q."/>
            <person name="Wortman J.R."/>
            <person name="Bidwell S.L."/>
            <person name="Alsmark U.C.M."/>
            <person name="Besteiro S."/>
            <person name="Sicheritz-Ponten T."/>
            <person name="Noel C.J."/>
            <person name="Dacks J.B."/>
            <person name="Foster P.G."/>
            <person name="Simillion C."/>
            <person name="Van de Peer Y."/>
            <person name="Miranda-Saavedra D."/>
            <person name="Barton G.J."/>
            <person name="Westrop G.D."/>
            <person name="Mueller S."/>
            <person name="Dessi D."/>
            <person name="Fiori P.L."/>
            <person name="Ren Q."/>
            <person name="Paulsen I."/>
            <person name="Zhang H."/>
            <person name="Bastida-Corcuera F.D."/>
            <person name="Simoes-Barbosa A."/>
            <person name="Brown M.T."/>
            <person name="Hayes R.D."/>
            <person name="Mukherjee M."/>
            <person name="Okumura C.Y."/>
            <person name="Schneider R."/>
            <person name="Smith A.J."/>
            <person name="Vanacova S."/>
            <person name="Villalvazo M."/>
            <person name="Haas B.J."/>
            <person name="Pertea M."/>
            <person name="Feldblyum T.V."/>
            <person name="Utterback T.R."/>
            <person name="Shu C.L."/>
            <person name="Osoegawa K."/>
            <person name="de Jong P.J."/>
            <person name="Hrdy I."/>
            <person name="Horvathova L."/>
            <person name="Zubacova Z."/>
            <person name="Dolezal P."/>
            <person name="Malik S.B."/>
            <person name="Logsdon J.M. Jr."/>
            <person name="Henze K."/>
            <person name="Gupta A."/>
            <person name="Wang C.C."/>
            <person name="Dunne R.L."/>
            <person name="Upcroft J.A."/>
            <person name="Upcroft P."/>
            <person name="White O."/>
            <person name="Salzberg S.L."/>
            <person name="Tang P."/>
            <person name="Chiu C.-H."/>
            <person name="Lee Y.-S."/>
            <person name="Embley T.M."/>
            <person name="Coombs G.H."/>
            <person name="Mottram J.C."/>
            <person name="Tachezy J."/>
            <person name="Fraser-Liggett C.M."/>
            <person name="Johnson P.J."/>
        </authorList>
    </citation>
    <scope>NUCLEOTIDE SEQUENCE [LARGE SCALE GENOMIC DNA]</scope>
    <source>
        <strain evidence="6">G3</strain>
    </source>
</reference>
<dbReference type="STRING" id="5722.A2FLG2"/>
<dbReference type="VEuPathDB" id="TrichDB:TVAG_480620"/>
<dbReference type="InterPro" id="IPR013083">
    <property type="entry name" value="Znf_RING/FYVE/PHD"/>
</dbReference>
<dbReference type="SMR" id="A2FLG2"/>
<sequence length="129" mass="14636">MTAGEPGLCVNCGVFTNLYDDKYCVDCYNEAVEQANTYDYEENAGVSIENQHIDDICYERKNNGAALDRIIPYEYKNSPEKCAICQDMMNCGETVVTLPCAHTFHGNCIYHWLRNNDDCPICRSVINTQ</sequence>
<evidence type="ECO:0000256" key="2">
    <source>
        <dbReference type="ARBA" id="ARBA00022771"/>
    </source>
</evidence>
<dbReference type="Pfam" id="PF13639">
    <property type="entry name" value="zf-RING_2"/>
    <property type="match status" value="1"/>
</dbReference>
<feature type="domain" description="RING-type" evidence="5">
    <location>
        <begin position="82"/>
        <end position="123"/>
    </location>
</feature>
<name>A2FLG2_TRIV3</name>
<accession>A2FLG2</accession>
<evidence type="ECO:0000256" key="4">
    <source>
        <dbReference type="PROSITE-ProRule" id="PRU00175"/>
    </source>
</evidence>